<gene>
    <name evidence="4" type="ORF">GMARGA_LOCUS8525</name>
</gene>
<dbReference type="CDD" id="cd03784">
    <property type="entry name" value="GT1_Gtf-like"/>
    <property type="match status" value="1"/>
</dbReference>
<sequence length="506" mass="57706">MLEICKILEDRGYKITLASPGNFTATSTLYHSIPQIITGERPKTHESVFRNKFTMETLFNINMNLINEYAEDFNNYLQAYKETKADLFFCDYMANDACFDLAWKLNKPVVGFSRVLTPHPPYVARPILGCRVSMENESFYNRFICAVIKPLQLQWYSRKYLNYLNDKRAEVGVSIHDFRERLMNTLFLVDNFFGFEVSFARLPIYKEVGPILPDTSPNLTSDLNLFLSTHPRTMYIALGTTVYTTPENFAILLHSILELINQNILDGVIWATGLFNESELASTFTLTTNDVIFTSNILNNSYPHIRIIKYSPQFAILSHENTKVFLGHGGVGSYHEAMLTATPMLVLPIAFDQIVNADALELTGMAIRLSKLDLKVDDIISKVIRLMNDKSFKINAEKMQVMTKFNIKGKHKGADLIEIVMNLAKLNKAMNEDNELEADNRVLLKHWTNPDSRLGLIRGNNLDVFVIVIALISGLGYGFYKIMFTFKRQSFNDGNPRESSSKPKNE</sequence>
<evidence type="ECO:0000256" key="3">
    <source>
        <dbReference type="SAM" id="Phobius"/>
    </source>
</evidence>
<dbReference type="Proteomes" id="UP000789901">
    <property type="component" value="Unassembled WGS sequence"/>
</dbReference>
<dbReference type="Pfam" id="PF00201">
    <property type="entry name" value="UDPGT"/>
    <property type="match status" value="1"/>
</dbReference>
<keyword evidence="5" id="KW-1185">Reference proteome</keyword>
<evidence type="ECO:0000256" key="2">
    <source>
        <dbReference type="ARBA" id="ARBA00022679"/>
    </source>
</evidence>
<dbReference type="InterPro" id="IPR002213">
    <property type="entry name" value="UDP_glucos_trans"/>
</dbReference>
<dbReference type="PANTHER" id="PTHR48043">
    <property type="entry name" value="EG:EG0003.4 PROTEIN-RELATED"/>
    <property type="match status" value="1"/>
</dbReference>
<dbReference type="EMBL" id="CAJVQB010004401">
    <property type="protein sequence ID" value="CAG8634745.1"/>
    <property type="molecule type" value="Genomic_DNA"/>
</dbReference>
<dbReference type="InterPro" id="IPR050271">
    <property type="entry name" value="UDP-glycosyltransferase"/>
</dbReference>
<accession>A0ABN7UQF8</accession>
<feature type="transmembrane region" description="Helical" evidence="3">
    <location>
        <begin position="462"/>
        <end position="480"/>
    </location>
</feature>
<keyword evidence="3" id="KW-0812">Transmembrane</keyword>
<protein>
    <submittedName>
        <fullName evidence="4">9541_t:CDS:1</fullName>
    </submittedName>
</protein>
<organism evidence="4 5">
    <name type="scientific">Gigaspora margarita</name>
    <dbReference type="NCBI Taxonomy" id="4874"/>
    <lineage>
        <taxon>Eukaryota</taxon>
        <taxon>Fungi</taxon>
        <taxon>Fungi incertae sedis</taxon>
        <taxon>Mucoromycota</taxon>
        <taxon>Glomeromycotina</taxon>
        <taxon>Glomeromycetes</taxon>
        <taxon>Diversisporales</taxon>
        <taxon>Gigasporaceae</taxon>
        <taxon>Gigaspora</taxon>
    </lineage>
</organism>
<name>A0ABN7UQF8_GIGMA</name>
<evidence type="ECO:0000256" key="1">
    <source>
        <dbReference type="ARBA" id="ARBA00022676"/>
    </source>
</evidence>
<dbReference type="Gene3D" id="3.40.50.2000">
    <property type="entry name" value="Glycogen Phosphorylase B"/>
    <property type="match status" value="2"/>
</dbReference>
<keyword evidence="3" id="KW-0472">Membrane</keyword>
<evidence type="ECO:0000313" key="5">
    <source>
        <dbReference type="Proteomes" id="UP000789901"/>
    </source>
</evidence>
<dbReference type="SUPFAM" id="SSF53756">
    <property type="entry name" value="UDP-Glycosyltransferase/glycogen phosphorylase"/>
    <property type="match status" value="1"/>
</dbReference>
<keyword evidence="1" id="KW-0328">Glycosyltransferase</keyword>
<proteinExistence type="predicted"/>
<comment type="caution">
    <text evidence="4">The sequence shown here is derived from an EMBL/GenBank/DDBJ whole genome shotgun (WGS) entry which is preliminary data.</text>
</comment>
<keyword evidence="2" id="KW-0808">Transferase</keyword>
<dbReference type="PANTHER" id="PTHR48043:SF145">
    <property type="entry name" value="FI06409P-RELATED"/>
    <property type="match status" value="1"/>
</dbReference>
<evidence type="ECO:0000313" key="4">
    <source>
        <dbReference type="EMBL" id="CAG8634745.1"/>
    </source>
</evidence>
<keyword evidence="3" id="KW-1133">Transmembrane helix</keyword>
<reference evidence="4 5" key="1">
    <citation type="submission" date="2021-06" db="EMBL/GenBank/DDBJ databases">
        <authorList>
            <person name="Kallberg Y."/>
            <person name="Tangrot J."/>
            <person name="Rosling A."/>
        </authorList>
    </citation>
    <scope>NUCLEOTIDE SEQUENCE [LARGE SCALE GENOMIC DNA]</scope>
    <source>
        <strain evidence="4 5">120-4 pot B 10/14</strain>
    </source>
</reference>